<accession>A0AAV4XD28</accession>
<dbReference type="EMBL" id="BPLR01000044">
    <property type="protein sequence ID" value="GIY91713.1"/>
    <property type="molecule type" value="Genomic_DNA"/>
</dbReference>
<dbReference type="Proteomes" id="UP001054945">
    <property type="component" value="Unassembled WGS sequence"/>
</dbReference>
<organism evidence="1 2">
    <name type="scientific">Caerostris extrusa</name>
    <name type="common">Bark spider</name>
    <name type="synonym">Caerostris bankana</name>
    <dbReference type="NCBI Taxonomy" id="172846"/>
    <lineage>
        <taxon>Eukaryota</taxon>
        <taxon>Metazoa</taxon>
        <taxon>Ecdysozoa</taxon>
        <taxon>Arthropoda</taxon>
        <taxon>Chelicerata</taxon>
        <taxon>Arachnida</taxon>
        <taxon>Araneae</taxon>
        <taxon>Araneomorphae</taxon>
        <taxon>Entelegynae</taxon>
        <taxon>Araneoidea</taxon>
        <taxon>Araneidae</taxon>
        <taxon>Caerostris</taxon>
    </lineage>
</organism>
<name>A0AAV4XD28_CAEEX</name>
<keyword evidence="2" id="KW-1185">Reference proteome</keyword>
<comment type="caution">
    <text evidence="1">The sequence shown here is derived from an EMBL/GenBank/DDBJ whole genome shotgun (WGS) entry which is preliminary data.</text>
</comment>
<sequence>MSIFLDVVAPCEIVGNIGIHREVVALLLGVPPPWVPVGGNGNVEANWHLFDDDLHCLYCIAFGLGMVFMRRGRNSGICLMGHPSELHCIEFYTAIRKGNIAFSVGIS</sequence>
<gene>
    <name evidence="1" type="ORF">CEXT_517801</name>
</gene>
<proteinExistence type="predicted"/>
<dbReference type="AlphaFoldDB" id="A0AAV4XD28"/>
<reference evidence="1 2" key="1">
    <citation type="submission" date="2021-06" db="EMBL/GenBank/DDBJ databases">
        <title>Caerostris extrusa draft genome.</title>
        <authorList>
            <person name="Kono N."/>
            <person name="Arakawa K."/>
        </authorList>
    </citation>
    <scope>NUCLEOTIDE SEQUENCE [LARGE SCALE GENOMIC DNA]</scope>
</reference>
<protein>
    <submittedName>
        <fullName evidence="1">Uncharacterized protein</fullName>
    </submittedName>
</protein>
<evidence type="ECO:0000313" key="1">
    <source>
        <dbReference type="EMBL" id="GIY91713.1"/>
    </source>
</evidence>
<evidence type="ECO:0000313" key="2">
    <source>
        <dbReference type="Proteomes" id="UP001054945"/>
    </source>
</evidence>